<dbReference type="Gene3D" id="3.90.70.10">
    <property type="entry name" value="Cysteine proteinases"/>
    <property type="match status" value="1"/>
</dbReference>
<dbReference type="RefSeq" id="WP_171163442.1">
    <property type="nucleotide sequence ID" value="NZ_CP053073.1"/>
</dbReference>
<dbReference type="InterPro" id="IPR038765">
    <property type="entry name" value="Papain-like_cys_pep_sf"/>
</dbReference>
<evidence type="ECO:0008006" key="3">
    <source>
        <dbReference type="Google" id="ProtNLM"/>
    </source>
</evidence>
<dbReference type="Proteomes" id="UP000503096">
    <property type="component" value="Chromosome"/>
</dbReference>
<dbReference type="KEGG" id="upl:DSM104440_02649"/>
<dbReference type="SUPFAM" id="SSF54001">
    <property type="entry name" value="Cysteine proteinases"/>
    <property type="match status" value="1"/>
</dbReference>
<dbReference type="CDD" id="cd02619">
    <property type="entry name" value="Peptidase_C1"/>
    <property type="match status" value="1"/>
</dbReference>
<dbReference type="AlphaFoldDB" id="A0A6M4HB05"/>
<dbReference type="InParanoid" id="A0A6M4HB05"/>
<evidence type="ECO:0000313" key="1">
    <source>
        <dbReference type="EMBL" id="QJR15823.1"/>
    </source>
</evidence>
<evidence type="ECO:0000313" key="2">
    <source>
        <dbReference type="Proteomes" id="UP000503096"/>
    </source>
</evidence>
<reference evidence="1 2" key="1">
    <citation type="submission" date="2020-04" db="EMBL/GenBank/DDBJ databases">
        <title>Usitatibacter rugosus gen. nov., sp. nov. and Usitatibacter palustris sp. nov., novel members of Usitatibacteraceae fam. nov. within the order Nitrosomonadales isolated from soil.</title>
        <authorList>
            <person name="Huber K.J."/>
            <person name="Neumann-Schaal M."/>
            <person name="Geppert A."/>
            <person name="Luckner M."/>
            <person name="Wanner G."/>
            <person name="Overmann J."/>
        </authorList>
    </citation>
    <scope>NUCLEOTIDE SEQUENCE [LARGE SCALE GENOMIC DNA]</scope>
    <source>
        <strain evidence="1 2">Swamp67</strain>
    </source>
</reference>
<accession>A0A6M4HB05</accession>
<protein>
    <recommendedName>
        <fullName evidence="3">Papain family cysteine protease</fullName>
    </recommendedName>
</protein>
<sequence>MDRRKTRARMPKLVRNVTPDKLDLRDRPYLPTVALSPPANFRSGTKLPVLNQGDTSACTGFALATVVNHLLVRARRVKEADVSPFMLYSMARRYDEFPGSEDAGSSLRGALKGWYKHGACARRLWLGLEMPEASNKPGDDWWLDAVNRPLGAYYRVDPRSITDMHVALNEVGILYGSAICHDGWLDITKKDATIPFRKAAADDGGHAFAIVGYDQFGFRVHNSWDTNWGDGGFATLTYEDWLAHAMDCWVVQLGVVTEEHRRVAASPTPVLMKGTARLSSNETLRYHQLAPYVVDMENDGALSSSGAFRTNEDDVRALVSDYLDTARRDWGVKPGSPLDIAIYAHGGLTAEKDAAATFARWLPALYAAKKFPIFLMWESDLWTTISNQLAELVRGAPRPSGGPLESLQRWWNERLEGLLAPPGAALWDEMKENAAAITGDANAGGRILFRELQSSAVAQGHPLRLHLIGHSAGAIAHTFLVDRLAALEWEFATVNFLAPAVRVDRFEERLLPWLKEGKVKRFNHYQLTDAAEQQDPTCRTLLGYGRSLLYLVSRSFEGGSDVPILGMEKHFPAAVARMRSVKVFSAPSDTTRSTTHGGFDEDAATIASVIAGLH</sequence>
<gene>
    <name evidence="1" type="ORF">DSM104440_02649</name>
</gene>
<proteinExistence type="predicted"/>
<organism evidence="1 2">
    <name type="scientific">Usitatibacter palustris</name>
    <dbReference type="NCBI Taxonomy" id="2732487"/>
    <lineage>
        <taxon>Bacteria</taxon>
        <taxon>Pseudomonadati</taxon>
        <taxon>Pseudomonadota</taxon>
        <taxon>Betaproteobacteria</taxon>
        <taxon>Nitrosomonadales</taxon>
        <taxon>Usitatibacteraceae</taxon>
        <taxon>Usitatibacter</taxon>
    </lineage>
</organism>
<name>A0A6M4HB05_9PROT</name>
<keyword evidence="2" id="KW-1185">Reference proteome</keyword>
<dbReference type="EMBL" id="CP053073">
    <property type="protein sequence ID" value="QJR15823.1"/>
    <property type="molecule type" value="Genomic_DNA"/>
</dbReference>